<proteinExistence type="predicted"/>
<dbReference type="AlphaFoldDB" id="A0A7S3EW77"/>
<name>A0A7S3EW77_9EUKA</name>
<reference evidence="1" key="1">
    <citation type="submission" date="2021-01" db="EMBL/GenBank/DDBJ databases">
        <authorList>
            <person name="Corre E."/>
            <person name="Pelletier E."/>
            <person name="Niang G."/>
            <person name="Scheremetjew M."/>
            <person name="Finn R."/>
            <person name="Kale V."/>
            <person name="Holt S."/>
            <person name="Cochrane G."/>
            <person name="Meng A."/>
            <person name="Brown T."/>
            <person name="Cohen L."/>
        </authorList>
    </citation>
    <scope>NUCLEOTIDE SEQUENCE</scope>
    <source>
        <strain evidence="1">CCMP281</strain>
    </source>
</reference>
<gene>
    <name evidence="1" type="ORF">HERI1096_LOCUS9852</name>
</gene>
<protein>
    <submittedName>
        <fullName evidence="1">Uncharacterized protein</fullName>
    </submittedName>
</protein>
<organism evidence="1">
    <name type="scientific">Haptolina ericina</name>
    <dbReference type="NCBI Taxonomy" id="156174"/>
    <lineage>
        <taxon>Eukaryota</taxon>
        <taxon>Haptista</taxon>
        <taxon>Haptophyta</taxon>
        <taxon>Prymnesiophyceae</taxon>
        <taxon>Prymnesiales</taxon>
        <taxon>Prymnesiaceae</taxon>
        <taxon>Haptolina</taxon>
    </lineage>
</organism>
<dbReference type="EMBL" id="HBHX01017672">
    <property type="protein sequence ID" value="CAE0109192.1"/>
    <property type="molecule type" value="Transcribed_RNA"/>
</dbReference>
<sequence>MVYRHLFYAFEAAPPYAVVAASEPFSLPRTERRGPVCDKGPPEAPPTVQFASGMVLDNERRTVLVSYSELDCGAKLAEYSLSVVIHELWGEADTARVATEAAGAPGTRRVVVPPV</sequence>
<accession>A0A7S3EW77</accession>
<evidence type="ECO:0000313" key="1">
    <source>
        <dbReference type="EMBL" id="CAE0109192.1"/>
    </source>
</evidence>